<dbReference type="EC" id="5.6.2.4" evidence="11"/>
<evidence type="ECO:0000256" key="3">
    <source>
        <dbReference type="ARBA" id="ARBA00022741"/>
    </source>
</evidence>
<dbReference type="PROSITE" id="PS51217">
    <property type="entry name" value="UVRD_HELICASE_CTER"/>
    <property type="match status" value="1"/>
</dbReference>
<sequence>MSDLSSLNPAQRAGVVYLDGPCLLLAGAGSGKTRVITQKIAYLIQTCGYAAKHIAALTFTNKAALEMQERLAKLLPGGAAKGVTVCTFHSLGVRLLRAEAAELGLKPQFSILDSEDCLGILQEVLATTDKRLLRQAQSQISLWKNAGLTPLQAAQLASGELESQAARAFASYAATLQAYQVVDFDDLIRLPAALLQENAVVRERWQNRLRYLLVDEYQDTNVCQYRLLKQLVGVRAMFTAVGDDDQSIYGWRGATLENLRDLQADFPALKVIKLEQNYRSSVNILQAANRVIAHNPKLFEKKLWSEFGMGDPVTVVPMNDEEHEAESVVIRLQAHKFERRGQFADYAVLYRSNHQARVLEQALRKERIPYVLSGGQSFFDKAEIRDLISYLRLIANADDDPAFIRAVTTPKRGVGSASLEALGQYAGARGMSLFAALFEAGAEQAVPARQLAPLREFGAFINRLSWEAPKAPAGELLNELLKAIGYEAWLYETQDERSAQSKWQNVLDFVQWLGKKGEEDEKNLLELTQTVALINMLERQDEMPNAVHLSTLHAAKGLEFPHVFLIGVEENILPMLRPDDDLEAAALQARIEEERRLMYVGITRAQRSLTVTWCKKRRRGRDYQINEPSRFIAEMNLAEASPAQPQAQPGNLSSKDRLANLKALLNEKKA</sequence>
<dbReference type="EMBL" id="QPGB01000006">
    <property type="protein sequence ID" value="RCS56651.1"/>
    <property type="molecule type" value="Genomic_DNA"/>
</dbReference>
<comment type="similarity">
    <text evidence="1 11">Belongs to the helicase family. UvrD subfamily.</text>
</comment>
<dbReference type="InterPro" id="IPR005752">
    <property type="entry name" value="Helicase_Rep"/>
</dbReference>
<dbReference type="GO" id="GO:0000725">
    <property type="term" value="P:recombinational repair"/>
    <property type="evidence" value="ECO:0007669"/>
    <property type="project" value="TreeGrafter"/>
</dbReference>
<dbReference type="PANTHER" id="PTHR11070">
    <property type="entry name" value="UVRD / RECB / PCRA DNA HELICASE FAMILY MEMBER"/>
    <property type="match status" value="1"/>
</dbReference>
<dbReference type="InterPro" id="IPR013986">
    <property type="entry name" value="DExx_box_DNA_helicase_dom_sf"/>
</dbReference>
<keyword evidence="8 11" id="KW-0413">Isomerase</keyword>
<comment type="caution">
    <text evidence="15">The sequence shown here is derived from an EMBL/GenBank/DDBJ whole genome shotgun (WGS) entry which is preliminary data.</text>
</comment>
<dbReference type="GO" id="GO:0006260">
    <property type="term" value="P:DNA replication"/>
    <property type="evidence" value="ECO:0007669"/>
    <property type="project" value="UniProtKB-UniRule"/>
</dbReference>
<dbReference type="GO" id="GO:0003697">
    <property type="term" value="F:single-stranded DNA binding"/>
    <property type="evidence" value="ECO:0007669"/>
    <property type="project" value="UniProtKB-UniRule"/>
</dbReference>
<dbReference type="Gene3D" id="1.10.10.160">
    <property type="match status" value="1"/>
</dbReference>
<evidence type="ECO:0000256" key="4">
    <source>
        <dbReference type="ARBA" id="ARBA00022801"/>
    </source>
</evidence>
<evidence type="ECO:0000256" key="7">
    <source>
        <dbReference type="ARBA" id="ARBA00023125"/>
    </source>
</evidence>
<dbReference type="Gene3D" id="3.40.50.300">
    <property type="entry name" value="P-loop containing nucleotide triphosphate hydrolases"/>
    <property type="match status" value="2"/>
</dbReference>
<evidence type="ECO:0000256" key="8">
    <source>
        <dbReference type="ARBA" id="ARBA00023235"/>
    </source>
</evidence>
<dbReference type="Pfam" id="PF00580">
    <property type="entry name" value="UvrD-helicase"/>
    <property type="match status" value="1"/>
</dbReference>
<evidence type="ECO:0000256" key="6">
    <source>
        <dbReference type="ARBA" id="ARBA00022840"/>
    </source>
</evidence>
<evidence type="ECO:0000259" key="14">
    <source>
        <dbReference type="PROSITE" id="PS51217"/>
    </source>
</evidence>
<keyword evidence="7 11" id="KW-0238">DNA-binding</keyword>
<dbReference type="AlphaFoldDB" id="A0A368L049"/>
<evidence type="ECO:0000256" key="1">
    <source>
        <dbReference type="ARBA" id="ARBA00009922"/>
    </source>
</evidence>
<dbReference type="Pfam" id="PF13361">
    <property type="entry name" value="UvrD_C"/>
    <property type="match status" value="2"/>
</dbReference>
<comment type="catalytic activity">
    <reaction evidence="9 11">
        <text>Couples ATP hydrolysis with the unwinding of duplex DNA by translocating in the 3'-5' direction.</text>
        <dbReference type="EC" id="5.6.2.4"/>
    </reaction>
</comment>
<keyword evidence="4 11" id="KW-0378">Hydrolase</keyword>
<evidence type="ECO:0000256" key="10">
    <source>
        <dbReference type="ARBA" id="ARBA00048988"/>
    </source>
</evidence>
<dbReference type="GO" id="GO:0043138">
    <property type="term" value="F:3'-5' DNA helicase activity"/>
    <property type="evidence" value="ECO:0007669"/>
    <property type="project" value="UniProtKB-UniRule"/>
</dbReference>
<dbReference type="CDD" id="cd18807">
    <property type="entry name" value="SF1_C_UvrD"/>
    <property type="match status" value="1"/>
</dbReference>
<dbReference type="InterPro" id="IPR014017">
    <property type="entry name" value="DNA_helicase_UvrD-like_C"/>
</dbReference>
<dbReference type="InterPro" id="IPR027417">
    <property type="entry name" value="P-loop_NTPase"/>
</dbReference>
<reference evidence="15 16" key="1">
    <citation type="journal article" date="2018" name="Int. J. Syst. Evol. Microbiol.">
        <title>Parvibium lacunae gen. nov., sp. nov., a new member of the family Alcaligenaceae isolated from a freshwater pond.</title>
        <authorList>
            <person name="Chen W.M."/>
            <person name="Xie P.B."/>
            <person name="Hsu M.Y."/>
            <person name="Sheu S.Y."/>
        </authorList>
    </citation>
    <scope>NUCLEOTIDE SEQUENCE [LARGE SCALE GENOMIC DNA]</scope>
    <source>
        <strain evidence="15 16">KMB9</strain>
    </source>
</reference>
<evidence type="ECO:0000256" key="5">
    <source>
        <dbReference type="ARBA" id="ARBA00022806"/>
    </source>
</evidence>
<evidence type="ECO:0000313" key="16">
    <source>
        <dbReference type="Proteomes" id="UP000252357"/>
    </source>
</evidence>
<dbReference type="Proteomes" id="UP000252357">
    <property type="component" value="Unassembled WGS sequence"/>
</dbReference>
<dbReference type="InterPro" id="IPR000212">
    <property type="entry name" value="DNA_helicase_UvrD/REP"/>
</dbReference>
<dbReference type="Gene3D" id="1.10.486.10">
    <property type="entry name" value="PCRA, domain 4"/>
    <property type="match status" value="1"/>
</dbReference>
<evidence type="ECO:0000256" key="12">
    <source>
        <dbReference type="PROSITE-ProRule" id="PRU00560"/>
    </source>
</evidence>
<feature type="domain" description="UvrD-like helicase C-terminal" evidence="14">
    <location>
        <begin position="282"/>
        <end position="557"/>
    </location>
</feature>
<comment type="catalytic activity">
    <reaction evidence="10 11">
        <text>ATP + H2O = ADP + phosphate + H(+)</text>
        <dbReference type="Rhea" id="RHEA:13065"/>
        <dbReference type="ChEBI" id="CHEBI:15377"/>
        <dbReference type="ChEBI" id="CHEBI:15378"/>
        <dbReference type="ChEBI" id="CHEBI:30616"/>
        <dbReference type="ChEBI" id="CHEBI:43474"/>
        <dbReference type="ChEBI" id="CHEBI:456216"/>
        <dbReference type="EC" id="5.6.2.4"/>
    </reaction>
</comment>
<evidence type="ECO:0000256" key="2">
    <source>
        <dbReference type="ARBA" id="ARBA00022705"/>
    </source>
</evidence>
<dbReference type="InterPro" id="IPR014016">
    <property type="entry name" value="UvrD-like_ATP-bd"/>
</dbReference>
<keyword evidence="16" id="KW-1185">Reference proteome</keyword>
<keyword evidence="6 11" id="KW-0067">ATP-binding</keyword>
<dbReference type="CDD" id="cd17932">
    <property type="entry name" value="DEXQc_UvrD"/>
    <property type="match status" value="1"/>
</dbReference>
<accession>A0A368L049</accession>
<dbReference type="GO" id="GO:0016887">
    <property type="term" value="F:ATP hydrolysis activity"/>
    <property type="evidence" value="ECO:0007669"/>
    <property type="project" value="RHEA"/>
</dbReference>
<evidence type="ECO:0000313" key="15">
    <source>
        <dbReference type="EMBL" id="RCS56651.1"/>
    </source>
</evidence>
<evidence type="ECO:0000259" key="13">
    <source>
        <dbReference type="PROSITE" id="PS51198"/>
    </source>
</evidence>
<comment type="subunit">
    <text evidence="11">Homodimer.</text>
</comment>
<organism evidence="15 16">
    <name type="scientific">Parvibium lacunae</name>
    <dbReference type="NCBI Taxonomy" id="1888893"/>
    <lineage>
        <taxon>Bacteria</taxon>
        <taxon>Pseudomonadati</taxon>
        <taxon>Pseudomonadota</taxon>
        <taxon>Betaproteobacteria</taxon>
        <taxon>Burkholderiales</taxon>
        <taxon>Alcaligenaceae</taxon>
        <taxon>Parvibium</taxon>
    </lineage>
</organism>
<dbReference type="SUPFAM" id="SSF52540">
    <property type="entry name" value="P-loop containing nucleoside triphosphate hydrolases"/>
    <property type="match status" value="1"/>
</dbReference>
<feature type="binding site" evidence="12">
    <location>
        <begin position="26"/>
        <end position="33"/>
    </location>
    <ligand>
        <name>ATP</name>
        <dbReference type="ChEBI" id="CHEBI:30616"/>
    </ligand>
</feature>
<keyword evidence="3 11" id="KW-0547">Nucleotide-binding</keyword>
<feature type="binding site" evidence="11">
    <location>
        <position position="279"/>
    </location>
    <ligand>
        <name>ATP</name>
        <dbReference type="ChEBI" id="CHEBI:30616"/>
    </ligand>
</feature>
<dbReference type="PANTHER" id="PTHR11070:SF64">
    <property type="entry name" value="ATP-DEPENDENT DNA HELICASE REP"/>
    <property type="match status" value="1"/>
</dbReference>
<dbReference type="HAMAP" id="MF_01920">
    <property type="entry name" value="Helicase_Rep"/>
    <property type="match status" value="1"/>
</dbReference>
<dbReference type="GO" id="GO:0005524">
    <property type="term" value="F:ATP binding"/>
    <property type="evidence" value="ECO:0007669"/>
    <property type="project" value="UniProtKB-UniRule"/>
</dbReference>
<evidence type="ECO:0000256" key="11">
    <source>
        <dbReference type="HAMAP-Rule" id="MF_01920"/>
    </source>
</evidence>
<feature type="domain" description="UvrD-like helicase ATP-binding" evidence="13">
    <location>
        <begin position="5"/>
        <end position="281"/>
    </location>
</feature>
<keyword evidence="5 11" id="KW-0347">Helicase</keyword>
<evidence type="ECO:0000256" key="9">
    <source>
        <dbReference type="ARBA" id="ARBA00034617"/>
    </source>
</evidence>
<proteinExistence type="inferred from homology"/>
<comment type="function">
    <text evidence="11">Rep helicase is a single-stranded DNA-dependent ATPase involved in DNA replication; it can initiate unwinding at a nick in the DNA. It binds to the single-stranded DNA and acts in a progressive fashion along the DNA in the 3' to 5' direction.</text>
</comment>
<dbReference type="PROSITE" id="PS51198">
    <property type="entry name" value="UVRD_HELICASE_ATP_BIND"/>
    <property type="match status" value="1"/>
</dbReference>
<gene>
    <name evidence="11" type="primary">rep</name>
    <name evidence="15" type="ORF">DU000_11890</name>
</gene>
<dbReference type="GO" id="GO:0005829">
    <property type="term" value="C:cytosol"/>
    <property type="evidence" value="ECO:0007669"/>
    <property type="project" value="TreeGrafter"/>
</dbReference>
<keyword evidence="2 11" id="KW-0235">DNA replication</keyword>
<name>A0A368L049_9BURK</name>
<dbReference type="OrthoDB" id="5905204at2"/>
<protein>
    <recommendedName>
        <fullName evidence="11">ATP-dependent DNA helicase Rep</fullName>
        <ecNumber evidence="11">5.6.2.4</ecNumber>
    </recommendedName>
    <alternativeName>
        <fullName evidence="11">DNA 3'-5' helicase Rep</fullName>
    </alternativeName>
</protein>